<dbReference type="EMBL" id="JAVHUY010000053">
    <property type="protein sequence ID" value="MDQ7910264.1"/>
    <property type="molecule type" value="Genomic_DNA"/>
</dbReference>
<dbReference type="RefSeq" id="WP_308717515.1">
    <property type="nucleotide sequence ID" value="NZ_JAVHUY010000053.1"/>
</dbReference>
<protein>
    <recommendedName>
        <fullName evidence="4">Bacteriophage tail tape measure N-terminal domain-containing protein</fullName>
    </recommendedName>
</protein>
<sequence>MDNEVQIKVTSKDDSAAGFKSAEEKGRTFGDRLKAILTRTGQDGAKALNPLQDQIKSWTTRVEESQGVVDSLRKKIAETGDTKLFGDLSKAEAELGRISKFRDSLVKQLKDAGDDGGRGFALSFVGRAGPLIARAPLNPYLVAAIGSAAPAVTATLVTALTTGAALGAVGIGAAVSADNPKVAAGLESLQRVAGVGLTKATEPFVPAMLGAIERAKAGFRTIQPELEAIFGRASTYLDPLADGLIGLGQNALPGIRRLVDAAEPLVDIFGEELPEYGQDLADLLSAIADSAERNENEWHAVLDTIGLVINQVQVAINLMDFLSSGPTRMFIDLLYEANEQIEGARWVEPVEETSEAFATAADAARSFREEMQKLIDDQLNVEQATINWQQAIDDVTASIKENGKSLDAGTEKGRANRQILLDLARAGLDYADAIYQDKAALGDIEGAEQAAEKAYQESRRALVAAAAQMLGSKAAAEEYVTEILGIPPTRNTRAEFTGDNEDVRNWKRTLSGIPREIFTSARLRAIVDIDVRREQATEATGRFMGGITGSAQSGGARAGLTLVGEYGREVVDLPPGAHVYSNPDTERLLAGGGSMGGWSGGVLEVRPAPGADTAVMNEIIKSLKFTIRTQGQGDSQKFWEGN</sequence>
<proteinExistence type="predicted"/>
<gene>
    <name evidence="2" type="ORF">RB614_37800</name>
</gene>
<evidence type="ECO:0000256" key="1">
    <source>
        <dbReference type="SAM" id="MobiDB-lite"/>
    </source>
</evidence>
<accession>A0ABU0ZTC0</accession>
<reference evidence="2 3" key="1">
    <citation type="submission" date="2023-08" db="EMBL/GenBank/DDBJ databases">
        <title>Phytohabitans sansha sp. nov., isolated from marine sediment.</title>
        <authorList>
            <person name="Zhao Y."/>
            <person name="Yi K."/>
        </authorList>
    </citation>
    <scope>NUCLEOTIDE SEQUENCE [LARGE SCALE GENOMIC DNA]</scope>
    <source>
        <strain evidence="2 3">ZYX-F-186</strain>
    </source>
</reference>
<feature type="region of interest" description="Disordered" evidence="1">
    <location>
        <begin position="1"/>
        <end position="23"/>
    </location>
</feature>
<comment type="caution">
    <text evidence="2">The sequence shown here is derived from an EMBL/GenBank/DDBJ whole genome shotgun (WGS) entry which is preliminary data.</text>
</comment>
<organism evidence="2 3">
    <name type="scientific">Phytohabitans maris</name>
    <dbReference type="NCBI Taxonomy" id="3071409"/>
    <lineage>
        <taxon>Bacteria</taxon>
        <taxon>Bacillati</taxon>
        <taxon>Actinomycetota</taxon>
        <taxon>Actinomycetes</taxon>
        <taxon>Micromonosporales</taxon>
        <taxon>Micromonosporaceae</taxon>
    </lineage>
</organism>
<evidence type="ECO:0000313" key="3">
    <source>
        <dbReference type="Proteomes" id="UP001230908"/>
    </source>
</evidence>
<name>A0ABU0ZTC0_9ACTN</name>
<keyword evidence="3" id="KW-1185">Reference proteome</keyword>
<feature type="compositionally biased region" description="Basic and acidic residues" evidence="1">
    <location>
        <begin position="10"/>
        <end position="23"/>
    </location>
</feature>
<evidence type="ECO:0000313" key="2">
    <source>
        <dbReference type="EMBL" id="MDQ7910264.1"/>
    </source>
</evidence>
<evidence type="ECO:0008006" key="4">
    <source>
        <dbReference type="Google" id="ProtNLM"/>
    </source>
</evidence>
<dbReference type="Proteomes" id="UP001230908">
    <property type="component" value="Unassembled WGS sequence"/>
</dbReference>